<keyword evidence="2" id="KW-0646">Protease inhibitor</keyword>
<proteinExistence type="inferred from homology"/>
<evidence type="ECO:0000256" key="3">
    <source>
        <dbReference type="ARBA" id="ARBA00022704"/>
    </source>
</evidence>
<dbReference type="Pfam" id="PF00031">
    <property type="entry name" value="Cystatin"/>
    <property type="match status" value="1"/>
</dbReference>
<evidence type="ECO:0000259" key="6">
    <source>
        <dbReference type="SMART" id="SM00043"/>
    </source>
</evidence>
<reference evidence="7" key="1">
    <citation type="journal article" date="2021" name="Genome Biol. Evol.">
        <title>A High-Quality Reference Genome for a Parasitic Bivalve with Doubly Uniparental Inheritance (Bivalvia: Unionida).</title>
        <authorList>
            <person name="Smith C.H."/>
        </authorList>
    </citation>
    <scope>NUCLEOTIDE SEQUENCE</scope>
    <source>
        <strain evidence="7">CHS0354</strain>
    </source>
</reference>
<evidence type="ECO:0000313" key="7">
    <source>
        <dbReference type="EMBL" id="KAK3576336.1"/>
    </source>
</evidence>
<evidence type="ECO:0000256" key="1">
    <source>
        <dbReference type="ARBA" id="ARBA00009403"/>
    </source>
</evidence>
<dbReference type="FunFam" id="3.10.450.10:FF:000004">
    <property type="entry name" value="Cystatin C"/>
    <property type="match status" value="1"/>
</dbReference>
<dbReference type="GO" id="GO:0005615">
    <property type="term" value="C:extracellular space"/>
    <property type="evidence" value="ECO:0007669"/>
    <property type="project" value="TreeGrafter"/>
</dbReference>
<evidence type="ECO:0000256" key="2">
    <source>
        <dbReference type="ARBA" id="ARBA00022690"/>
    </source>
</evidence>
<dbReference type="EMBL" id="JAEAOA010002319">
    <property type="protein sequence ID" value="KAK3576336.1"/>
    <property type="molecule type" value="Genomic_DNA"/>
</dbReference>
<gene>
    <name evidence="7" type="ORF">CHS0354_039743</name>
</gene>
<dbReference type="PANTHER" id="PTHR46186:SF2">
    <property type="entry name" value="CYSTATIN"/>
    <property type="match status" value="1"/>
</dbReference>
<feature type="chain" id="PRO_5042021155" description="Cystatin domain-containing protein" evidence="5">
    <location>
        <begin position="16"/>
        <end position="227"/>
    </location>
</feature>
<name>A0AAE0RMX5_9BIVA</name>
<reference evidence="7" key="3">
    <citation type="submission" date="2023-05" db="EMBL/GenBank/DDBJ databases">
        <authorList>
            <person name="Smith C.H."/>
        </authorList>
    </citation>
    <scope>NUCLEOTIDE SEQUENCE</scope>
    <source>
        <strain evidence="7">CHS0354</strain>
        <tissue evidence="7">Mantle</tissue>
    </source>
</reference>
<sequence>MKLFLLAFTIGLVSCQVMPGGVLHQDPKDPMFQKPAQVAATYTDDQNSVSLSAKYGQTYEVVAASTQVVAGILYKMTLKFTSADHHVTLCDVSVLEQAWLHYIGLSGTPVCHGSKRQLAGGYHHVDSNSQAVQAAAVFAVDAMNKQSNSLYKTMLIEVSSAQEQVVAGMNYKLVLLVGESSTCKNDGTTGLTLLNCPVDQRKHNCDVVVWDQPWRTPRYQLTSFHCQ</sequence>
<dbReference type="InterPro" id="IPR046350">
    <property type="entry name" value="Cystatin_sf"/>
</dbReference>
<dbReference type="Proteomes" id="UP001195483">
    <property type="component" value="Unassembled WGS sequence"/>
</dbReference>
<comment type="caution">
    <text evidence="7">The sequence shown here is derived from an EMBL/GenBank/DDBJ whole genome shotgun (WGS) entry which is preliminary data.</text>
</comment>
<dbReference type="SUPFAM" id="SSF54403">
    <property type="entry name" value="Cystatin/monellin"/>
    <property type="match status" value="2"/>
</dbReference>
<feature type="domain" description="Cystatin" evidence="6">
    <location>
        <begin position="17"/>
        <end position="108"/>
    </location>
</feature>
<comment type="similarity">
    <text evidence="1">Belongs to the cystatin family.</text>
</comment>
<reference evidence="7" key="2">
    <citation type="journal article" date="2021" name="Genome Biol. Evol.">
        <title>Developing a high-quality reference genome for a parasitic bivalve with doubly uniparental inheritance (Bivalvia: Unionida).</title>
        <authorList>
            <person name="Smith C.H."/>
        </authorList>
    </citation>
    <scope>NUCLEOTIDE SEQUENCE</scope>
    <source>
        <strain evidence="7">CHS0354</strain>
        <tissue evidence="7">Mantle</tissue>
    </source>
</reference>
<dbReference type="PANTHER" id="PTHR46186">
    <property type="entry name" value="CYSTATIN"/>
    <property type="match status" value="1"/>
</dbReference>
<dbReference type="AlphaFoldDB" id="A0AAE0RMX5"/>
<keyword evidence="4" id="KW-1015">Disulfide bond</keyword>
<dbReference type="PROSITE" id="PS00287">
    <property type="entry name" value="CYSTATIN"/>
    <property type="match status" value="1"/>
</dbReference>
<dbReference type="GO" id="GO:0031982">
    <property type="term" value="C:vesicle"/>
    <property type="evidence" value="ECO:0007669"/>
    <property type="project" value="TreeGrafter"/>
</dbReference>
<dbReference type="InterPro" id="IPR000010">
    <property type="entry name" value="Cystatin_dom"/>
</dbReference>
<dbReference type="SMART" id="SM00043">
    <property type="entry name" value="CY"/>
    <property type="match status" value="2"/>
</dbReference>
<dbReference type="InterPro" id="IPR018073">
    <property type="entry name" value="Prot_inh_cystat_CS"/>
</dbReference>
<dbReference type="GO" id="GO:0005737">
    <property type="term" value="C:cytoplasm"/>
    <property type="evidence" value="ECO:0007669"/>
    <property type="project" value="TreeGrafter"/>
</dbReference>
<evidence type="ECO:0000256" key="5">
    <source>
        <dbReference type="SAM" id="SignalP"/>
    </source>
</evidence>
<dbReference type="GO" id="GO:0004869">
    <property type="term" value="F:cysteine-type endopeptidase inhibitor activity"/>
    <property type="evidence" value="ECO:0007669"/>
    <property type="project" value="UniProtKB-KW"/>
</dbReference>
<keyword evidence="8" id="KW-1185">Reference proteome</keyword>
<dbReference type="Gene3D" id="3.10.450.10">
    <property type="match status" value="2"/>
</dbReference>
<keyword evidence="3" id="KW-0789">Thiol protease inhibitor</keyword>
<keyword evidence="5" id="KW-0732">Signal</keyword>
<dbReference type="CDD" id="cd00042">
    <property type="entry name" value="CY"/>
    <property type="match status" value="2"/>
</dbReference>
<organism evidence="7 8">
    <name type="scientific">Potamilus streckersoni</name>
    <dbReference type="NCBI Taxonomy" id="2493646"/>
    <lineage>
        <taxon>Eukaryota</taxon>
        <taxon>Metazoa</taxon>
        <taxon>Spiralia</taxon>
        <taxon>Lophotrochozoa</taxon>
        <taxon>Mollusca</taxon>
        <taxon>Bivalvia</taxon>
        <taxon>Autobranchia</taxon>
        <taxon>Heteroconchia</taxon>
        <taxon>Palaeoheterodonta</taxon>
        <taxon>Unionida</taxon>
        <taxon>Unionoidea</taxon>
        <taxon>Unionidae</taxon>
        <taxon>Ambleminae</taxon>
        <taxon>Lampsilini</taxon>
        <taxon>Potamilus</taxon>
    </lineage>
</organism>
<accession>A0AAE0RMX5</accession>
<protein>
    <recommendedName>
        <fullName evidence="6">Cystatin domain-containing protein</fullName>
    </recommendedName>
</protein>
<evidence type="ECO:0000256" key="4">
    <source>
        <dbReference type="ARBA" id="ARBA00023157"/>
    </source>
</evidence>
<dbReference type="PROSITE" id="PS51257">
    <property type="entry name" value="PROKAR_LIPOPROTEIN"/>
    <property type="match status" value="1"/>
</dbReference>
<evidence type="ECO:0000313" key="8">
    <source>
        <dbReference type="Proteomes" id="UP001195483"/>
    </source>
</evidence>
<feature type="domain" description="Cystatin" evidence="6">
    <location>
        <begin position="117"/>
        <end position="227"/>
    </location>
</feature>
<feature type="signal peptide" evidence="5">
    <location>
        <begin position="1"/>
        <end position="15"/>
    </location>
</feature>